<name>A0ABY6G8C2_9BURK</name>
<feature type="chain" id="PRO_5045504553" evidence="1">
    <location>
        <begin position="23"/>
        <end position="122"/>
    </location>
</feature>
<dbReference type="EMBL" id="CP106881">
    <property type="protein sequence ID" value="UYG51275.1"/>
    <property type="molecule type" value="Genomic_DNA"/>
</dbReference>
<sequence length="122" mass="13411">MKLFPPPWLAAIAFAASGMAHAQPPAAEHHHYGAAPAADPVVRAYQQANDRMHADMAIGFTGDADVDFMRGMIPHHQGAIDMARVALEHGKDPEVRKLAREVIAAQQKEIRKMREWLAARGK</sequence>
<accession>A0ABY6G8C2</accession>
<dbReference type="Gene3D" id="1.20.1260.10">
    <property type="match status" value="1"/>
</dbReference>
<evidence type="ECO:0000313" key="3">
    <source>
        <dbReference type="EMBL" id="UYG51275.1"/>
    </source>
</evidence>
<reference evidence="3" key="1">
    <citation type="submission" date="2022-09" db="EMBL/GenBank/DDBJ databases">
        <title>The complete genome of Acidovorax sp. 5MLIR.</title>
        <authorList>
            <person name="Liu L."/>
            <person name="Yue J."/>
            <person name="Yang F."/>
            <person name="Yuan J."/>
            <person name="Li L."/>
        </authorList>
    </citation>
    <scope>NUCLEOTIDE SEQUENCE</scope>
    <source>
        <strain evidence="3">5MLIR</strain>
    </source>
</reference>
<evidence type="ECO:0000256" key="1">
    <source>
        <dbReference type="SAM" id="SignalP"/>
    </source>
</evidence>
<feature type="signal peptide" evidence="1">
    <location>
        <begin position="1"/>
        <end position="22"/>
    </location>
</feature>
<dbReference type="PANTHER" id="PTHR36933:SF1">
    <property type="entry name" value="SLL0788 PROTEIN"/>
    <property type="match status" value="1"/>
</dbReference>
<evidence type="ECO:0000259" key="2">
    <source>
        <dbReference type="Pfam" id="PF03713"/>
    </source>
</evidence>
<gene>
    <name evidence="3" type="ORF">M9799_14610</name>
</gene>
<organism evidence="3 4">
    <name type="scientific">Comamonas endophytica</name>
    <dbReference type="NCBI Taxonomy" id="2949090"/>
    <lineage>
        <taxon>Bacteria</taxon>
        <taxon>Pseudomonadati</taxon>
        <taxon>Pseudomonadota</taxon>
        <taxon>Betaproteobacteria</taxon>
        <taxon>Burkholderiales</taxon>
        <taxon>Comamonadaceae</taxon>
        <taxon>Comamonas</taxon>
    </lineage>
</organism>
<protein>
    <submittedName>
        <fullName evidence="3">DUF305 domain-containing protein</fullName>
    </submittedName>
</protein>
<proteinExistence type="predicted"/>
<evidence type="ECO:0000313" key="4">
    <source>
        <dbReference type="Proteomes" id="UP001162800"/>
    </source>
</evidence>
<dbReference type="RefSeq" id="WP_231044604.1">
    <property type="nucleotide sequence ID" value="NZ_CP106881.1"/>
</dbReference>
<feature type="domain" description="DUF305" evidence="2">
    <location>
        <begin position="65"/>
        <end position="121"/>
    </location>
</feature>
<keyword evidence="4" id="KW-1185">Reference proteome</keyword>
<dbReference type="PANTHER" id="PTHR36933">
    <property type="entry name" value="SLL0788 PROTEIN"/>
    <property type="match status" value="1"/>
</dbReference>
<dbReference type="Proteomes" id="UP001162800">
    <property type="component" value="Chromosome"/>
</dbReference>
<dbReference type="InterPro" id="IPR005183">
    <property type="entry name" value="DUF305_CopM-like"/>
</dbReference>
<keyword evidence="1" id="KW-0732">Signal</keyword>
<dbReference type="InterPro" id="IPR012347">
    <property type="entry name" value="Ferritin-like"/>
</dbReference>
<dbReference type="Pfam" id="PF03713">
    <property type="entry name" value="DUF305"/>
    <property type="match status" value="1"/>
</dbReference>